<name>A0A543I5S6_9MICO</name>
<sequence>MNQTLVIYQAASGSCIELGGKLLPMLSDSVLEICPIGHAMSVTVTLLITKVELREVSDNELSQISAELFR</sequence>
<reference evidence="1 2" key="1">
    <citation type="submission" date="2019-06" db="EMBL/GenBank/DDBJ databases">
        <title>Sequencing the genomes of 1000 actinobacteria strains.</title>
        <authorList>
            <person name="Klenk H.-P."/>
        </authorList>
    </citation>
    <scope>NUCLEOTIDE SEQUENCE [LARGE SCALE GENOMIC DNA]</scope>
    <source>
        <strain evidence="1 2">DSM 18031</strain>
    </source>
</reference>
<keyword evidence="2" id="KW-1185">Reference proteome</keyword>
<accession>A0A543I5S6</accession>
<evidence type="ECO:0000313" key="1">
    <source>
        <dbReference type="EMBL" id="TQM65810.1"/>
    </source>
</evidence>
<dbReference type="Proteomes" id="UP000318331">
    <property type="component" value="Unassembled WGS sequence"/>
</dbReference>
<organism evidence="1 2">
    <name type="scientific">Klugiella xanthotipulae</name>
    <dbReference type="NCBI Taxonomy" id="244735"/>
    <lineage>
        <taxon>Bacteria</taxon>
        <taxon>Bacillati</taxon>
        <taxon>Actinomycetota</taxon>
        <taxon>Actinomycetes</taxon>
        <taxon>Micrococcales</taxon>
        <taxon>Microbacteriaceae</taxon>
        <taxon>Klugiella</taxon>
    </lineage>
</organism>
<evidence type="ECO:0000313" key="2">
    <source>
        <dbReference type="Proteomes" id="UP000318331"/>
    </source>
</evidence>
<protein>
    <submittedName>
        <fullName evidence="1">Uncharacterized protein</fullName>
    </submittedName>
</protein>
<proteinExistence type="predicted"/>
<gene>
    <name evidence="1" type="ORF">FB466_0623</name>
</gene>
<dbReference type="EMBL" id="VFPN01000001">
    <property type="protein sequence ID" value="TQM65810.1"/>
    <property type="molecule type" value="Genomic_DNA"/>
</dbReference>
<dbReference type="AlphaFoldDB" id="A0A543I5S6"/>
<comment type="caution">
    <text evidence="1">The sequence shown here is derived from an EMBL/GenBank/DDBJ whole genome shotgun (WGS) entry which is preliminary data.</text>
</comment>